<feature type="transmembrane region" description="Helical" evidence="1">
    <location>
        <begin position="66"/>
        <end position="88"/>
    </location>
</feature>
<accession>A0AA42H0Y3</accession>
<evidence type="ECO:0000313" key="3">
    <source>
        <dbReference type="Proteomes" id="UP001158087"/>
    </source>
</evidence>
<sequence length="94" mass="10349">MTAQWPICGVNRKLVKIGSVTFGLCRIEITLKLLSGLQSDQMHCGDRDTDVRPAPKAANCMFITELMFVAAMNVQVIWLFCALIVIAFSMSTAP</sequence>
<dbReference type="Proteomes" id="UP001158087">
    <property type="component" value="Unassembled WGS sequence"/>
</dbReference>
<name>A0AA42H0Y3_9HYPH</name>
<dbReference type="AlphaFoldDB" id="A0AA42H0Y3"/>
<dbReference type="EMBL" id="JAODYY010000015">
    <property type="protein sequence ID" value="MDH0126648.1"/>
    <property type="molecule type" value="Genomic_DNA"/>
</dbReference>
<keyword evidence="1" id="KW-0812">Transmembrane</keyword>
<proteinExistence type="predicted"/>
<gene>
    <name evidence="2" type="ORF">N7376_21980</name>
</gene>
<protein>
    <submittedName>
        <fullName evidence="2">Uncharacterized protein</fullName>
    </submittedName>
</protein>
<reference evidence="2" key="1">
    <citation type="submission" date="2022-09" db="EMBL/GenBank/DDBJ databases">
        <title>Intensive care unit water sources are persistently colonized with multi-drug resistant bacteria and are the site of extensive horizontal gene transfer of antibiotic resistance genes.</title>
        <authorList>
            <person name="Diorio-Toth L."/>
        </authorList>
    </citation>
    <scope>NUCLEOTIDE SEQUENCE</scope>
    <source>
        <strain evidence="2">GD04153</strain>
    </source>
</reference>
<keyword evidence="1" id="KW-1133">Transmembrane helix</keyword>
<evidence type="ECO:0000256" key="1">
    <source>
        <dbReference type="SAM" id="Phobius"/>
    </source>
</evidence>
<organism evidence="2 3">
    <name type="scientific">Brucella intermedia GD04153</name>
    <dbReference type="NCBI Taxonomy" id="2975438"/>
    <lineage>
        <taxon>Bacteria</taxon>
        <taxon>Pseudomonadati</taxon>
        <taxon>Pseudomonadota</taxon>
        <taxon>Alphaproteobacteria</taxon>
        <taxon>Hyphomicrobiales</taxon>
        <taxon>Brucellaceae</taxon>
        <taxon>Brucella/Ochrobactrum group</taxon>
        <taxon>Brucella</taxon>
    </lineage>
</organism>
<keyword evidence="1" id="KW-0472">Membrane</keyword>
<evidence type="ECO:0000313" key="2">
    <source>
        <dbReference type="EMBL" id="MDH0126648.1"/>
    </source>
</evidence>
<comment type="caution">
    <text evidence="2">The sequence shown here is derived from an EMBL/GenBank/DDBJ whole genome shotgun (WGS) entry which is preliminary data.</text>
</comment>